<reference evidence="8" key="1">
    <citation type="submission" date="2025-08" db="UniProtKB">
        <authorList>
            <consortium name="RefSeq"/>
        </authorList>
    </citation>
    <scope>IDENTIFICATION</scope>
    <source>
        <tissue evidence="8">Gonads</tissue>
    </source>
</reference>
<evidence type="ECO:0000256" key="5">
    <source>
        <dbReference type="RuleBase" id="RU003801"/>
    </source>
</evidence>
<dbReference type="AlphaFoldDB" id="A0A2R2MQ02"/>
<comment type="similarity">
    <text evidence="1 5">Belongs to the carnitine/choline acetyltransferase family.</text>
</comment>
<keyword evidence="3 5" id="KW-0012">Acyltransferase</keyword>
<dbReference type="Gene3D" id="3.30.559.70">
    <property type="entry name" value="Choline/Carnitine o-acyltransferase, domain 2"/>
    <property type="match status" value="1"/>
</dbReference>
<dbReference type="InterPro" id="IPR039551">
    <property type="entry name" value="Cho/carn_acyl_trans"/>
</dbReference>
<dbReference type="OrthoDB" id="240216at2759"/>
<dbReference type="SUPFAM" id="SSF52777">
    <property type="entry name" value="CoA-dependent acyltransferases"/>
    <property type="match status" value="2"/>
</dbReference>
<dbReference type="PROSITE" id="PS00440">
    <property type="entry name" value="ACYLTRANSF_C_2"/>
    <property type="match status" value="1"/>
</dbReference>
<dbReference type="GO" id="GO:0006635">
    <property type="term" value="P:fatty acid beta-oxidation"/>
    <property type="evidence" value="ECO:0007669"/>
    <property type="project" value="TreeGrafter"/>
</dbReference>
<dbReference type="InterPro" id="IPR000542">
    <property type="entry name" value="Carn_acyl_trans"/>
</dbReference>
<dbReference type="InterPro" id="IPR042231">
    <property type="entry name" value="Cho/carn_acyl_trans_2"/>
</dbReference>
<dbReference type="PANTHER" id="PTHR22589:SF16">
    <property type="entry name" value="CARNITINE O-PALMITOYLTRANSFERASE 2, MITOCHONDRIAL"/>
    <property type="match status" value="1"/>
</dbReference>
<evidence type="ECO:0000256" key="4">
    <source>
        <dbReference type="PIRSR" id="PIRSR600542-1"/>
    </source>
</evidence>
<keyword evidence="2 5" id="KW-0808">Transferase</keyword>
<sequence length="673" mass="76134">MLSGTFGRTGGLKIPRYIAQNDLTKAVWNINLSTSARLRSSSALESEYLHKSILPTDAFQASLIRLPIPALEKTCQRYLNSQEAVLDPAAFQRTSEIVKRFQEVEGKGLHEKLVAKDKAHKHTSYISEPWFDMYLKARVPIVLNFNPFMTFNDDPKEGYNQQLIRSTNMIVASMMFMKTLRAGYLDPDVYHLNPKKSDTESFRKIMKYIPNKFRWYGAYAYKAFPLDMSQYPRLFNSTRIPRIGKDELFTDTSARHLLVMRNGHMYTFDVLDKNGMIVSPTEIMSHLQYILSDTRPPPDYPLGYLTAENRDTWAVVRDKLLDAGNTEQLKMVDSAVFALILDDDIPKDPIEVSRLHLHGNGANRWFDKSFSLIMTKDGKTCVNFEHAWGDGVAVLRYFNEVFKLTTEKPFVHPDTQPANVDSAAAVKKIEFHLGDNLKQAISEAKSRFDHLVNSLDLGFTTTEKFGKNLIKEKKLSPDAIMQLSFQMAFYKQYGKTVPTYESCSTAAFKHGRTETIRSATMATKKTCEMFEKTGNRPSVSELQGMLKACSDKHGQLTKEAAMGEGFDRHLFGLKHIAETEGMPLPELYTDPAYSYINHIILSTSTLSSPAVLLGGFAPVVPDGFGVGYGVQDDSLGCNVTSYPPARDVQEFLRCVKQSFDDIYEVLNDRDPKK</sequence>
<accession>A0A2R2MQ02</accession>
<dbReference type="GO" id="GO:0005739">
    <property type="term" value="C:mitochondrion"/>
    <property type="evidence" value="ECO:0007669"/>
    <property type="project" value="TreeGrafter"/>
</dbReference>
<evidence type="ECO:0000313" key="7">
    <source>
        <dbReference type="Proteomes" id="UP000085678"/>
    </source>
</evidence>
<name>A0A2R2MQ02_LINAN</name>
<keyword evidence="7" id="KW-1185">Reference proteome</keyword>
<dbReference type="GO" id="GO:0004095">
    <property type="term" value="F:carnitine O-palmitoyltransferase activity"/>
    <property type="evidence" value="ECO:0007669"/>
    <property type="project" value="TreeGrafter"/>
</dbReference>
<evidence type="ECO:0000256" key="3">
    <source>
        <dbReference type="ARBA" id="ARBA00023315"/>
    </source>
</evidence>
<dbReference type="GeneID" id="106160133"/>
<dbReference type="RefSeq" id="XP_023932320.1">
    <property type="nucleotide sequence ID" value="XM_024076552.1"/>
</dbReference>
<evidence type="ECO:0000256" key="1">
    <source>
        <dbReference type="ARBA" id="ARBA00005232"/>
    </source>
</evidence>
<dbReference type="FunCoup" id="A0A2R2MQ02">
    <property type="interactions" value="1504"/>
</dbReference>
<proteinExistence type="inferred from homology"/>
<dbReference type="InterPro" id="IPR023213">
    <property type="entry name" value="CAT-like_dom_sf"/>
</dbReference>
<evidence type="ECO:0000256" key="2">
    <source>
        <dbReference type="ARBA" id="ARBA00022679"/>
    </source>
</evidence>
<organism evidence="7 8">
    <name type="scientific">Lingula anatina</name>
    <name type="common">Brachiopod</name>
    <name type="synonym">Lingula unguis</name>
    <dbReference type="NCBI Taxonomy" id="7574"/>
    <lineage>
        <taxon>Eukaryota</taxon>
        <taxon>Metazoa</taxon>
        <taxon>Spiralia</taxon>
        <taxon>Lophotrochozoa</taxon>
        <taxon>Brachiopoda</taxon>
        <taxon>Linguliformea</taxon>
        <taxon>Lingulata</taxon>
        <taxon>Lingulida</taxon>
        <taxon>Linguloidea</taxon>
        <taxon>Lingulidae</taxon>
        <taxon>Lingula</taxon>
    </lineage>
</organism>
<dbReference type="STRING" id="7574.A0A2R2MQ02"/>
<evidence type="ECO:0000259" key="6">
    <source>
        <dbReference type="Pfam" id="PF00755"/>
    </source>
</evidence>
<feature type="domain" description="Choline/carnitine acyltransferase" evidence="6">
    <location>
        <begin position="66"/>
        <end position="656"/>
    </location>
</feature>
<dbReference type="Gene3D" id="3.30.559.10">
    <property type="entry name" value="Chloramphenicol acetyltransferase-like domain"/>
    <property type="match status" value="1"/>
</dbReference>
<dbReference type="PANTHER" id="PTHR22589">
    <property type="entry name" value="CARNITINE O-ACYLTRANSFERASE"/>
    <property type="match status" value="1"/>
</dbReference>
<gene>
    <name evidence="8" type="primary">LOC106160133</name>
</gene>
<dbReference type="Pfam" id="PF00755">
    <property type="entry name" value="Carn_acyltransf"/>
    <property type="match status" value="1"/>
</dbReference>
<protein>
    <submittedName>
        <fullName evidence="8">Carnitine O-palmitoyltransferase 2, mitochondrial</fullName>
    </submittedName>
</protein>
<evidence type="ECO:0000313" key="8">
    <source>
        <dbReference type="RefSeq" id="XP_023932320.1"/>
    </source>
</evidence>
<dbReference type="InParanoid" id="A0A2R2MQ02"/>
<feature type="active site" description="Proton acceptor" evidence="4">
    <location>
        <position position="386"/>
    </location>
</feature>
<dbReference type="Proteomes" id="UP000085678">
    <property type="component" value="Unplaced"/>
</dbReference>
<dbReference type="KEGG" id="lak:106160133"/>